<sequence>MLAVVVSLRCPPETHRPRLPALPSSPCSGLPFEFMAQPRGTPRLLATAARPRVPYAPRWCASGHDRTSSGLHICVRRRRARGKRQWRRPSRGPEGRHTTARRSAPIRGKRMGLSPCSEPWVPDFI</sequence>
<gene>
    <name evidence="2" type="ORF">SETIT_2G068500v2</name>
</gene>
<dbReference type="AlphaFoldDB" id="A0A368PW13"/>
<dbReference type="EMBL" id="CM003529">
    <property type="protein sequence ID" value="RCV09915.1"/>
    <property type="molecule type" value="Genomic_DNA"/>
</dbReference>
<evidence type="ECO:0000313" key="2">
    <source>
        <dbReference type="EMBL" id="RCV09915.1"/>
    </source>
</evidence>
<name>A0A368PW13_SETIT</name>
<accession>A0A368PW13</accession>
<reference evidence="2" key="2">
    <citation type="submission" date="2015-07" db="EMBL/GenBank/DDBJ databases">
        <authorList>
            <person name="Noorani M."/>
        </authorList>
    </citation>
    <scope>NUCLEOTIDE SEQUENCE</scope>
    <source>
        <strain evidence="2">Yugu1</strain>
    </source>
</reference>
<proteinExistence type="predicted"/>
<organism evidence="2">
    <name type="scientific">Setaria italica</name>
    <name type="common">Foxtail millet</name>
    <name type="synonym">Panicum italicum</name>
    <dbReference type="NCBI Taxonomy" id="4555"/>
    <lineage>
        <taxon>Eukaryota</taxon>
        <taxon>Viridiplantae</taxon>
        <taxon>Streptophyta</taxon>
        <taxon>Embryophyta</taxon>
        <taxon>Tracheophyta</taxon>
        <taxon>Spermatophyta</taxon>
        <taxon>Magnoliopsida</taxon>
        <taxon>Liliopsida</taxon>
        <taxon>Poales</taxon>
        <taxon>Poaceae</taxon>
        <taxon>PACMAD clade</taxon>
        <taxon>Panicoideae</taxon>
        <taxon>Panicodae</taxon>
        <taxon>Paniceae</taxon>
        <taxon>Cenchrinae</taxon>
        <taxon>Setaria</taxon>
    </lineage>
</organism>
<protein>
    <submittedName>
        <fullName evidence="2">Uncharacterized protein</fullName>
    </submittedName>
</protein>
<reference evidence="2" key="1">
    <citation type="journal article" date="2012" name="Nat. Biotechnol.">
        <title>Reference genome sequence of the model plant Setaria.</title>
        <authorList>
            <person name="Bennetzen J.L."/>
            <person name="Schmutz J."/>
            <person name="Wang H."/>
            <person name="Percifield R."/>
            <person name="Hawkins J."/>
            <person name="Pontaroli A.C."/>
            <person name="Estep M."/>
            <person name="Feng L."/>
            <person name="Vaughn J.N."/>
            <person name="Grimwood J."/>
            <person name="Jenkins J."/>
            <person name="Barry K."/>
            <person name="Lindquist E."/>
            <person name="Hellsten U."/>
            <person name="Deshpande S."/>
            <person name="Wang X."/>
            <person name="Wu X."/>
            <person name="Mitros T."/>
            <person name="Triplett J."/>
            <person name="Yang X."/>
            <person name="Ye C.Y."/>
            <person name="Mauro-Herrera M."/>
            <person name="Wang L."/>
            <person name="Li P."/>
            <person name="Sharma M."/>
            <person name="Sharma R."/>
            <person name="Ronald P.C."/>
            <person name="Panaud O."/>
            <person name="Kellogg E.A."/>
            <person name="Brutnell T.P."/>
            <person name="Doust A.N."/>
            <person name="Tuskan G.A."/>
            <person name="Rokhsar D."/>
            <person name="Devos K.M."/>
        </authorList>
    </citation>
    <scope>NUCLEOTIDE SEQUENCE [LARGE SCALE GENOMIC DNA]</scope>
    <source>
        <strain evidence="2">Yugu1</strain>
    </source>
</reference>
<evidence type="ECO:0000256" key="1">
    <source>
        <dbReference type="SAM" id="MobiDB-lite"/>
    </source>
</evidence>
<feature type="region of interest" description="Disordered" evidence="1">
    <location>
        <begin position="78"/>
        <end position="114"/>
    </location>
</feature>
<feature type="compositionally biased region" description="Basic residues" evidence="1">
    <location>
        <begin position="78"/>
        <end position="90"/>
    </location>
</feature>